<keyword evidence="3" id="KW-1185">Reference proteome</keyword>
<keyword evidence="1" id="KW-0812">Transmembrane</keyword>
<evidence type="ECO:0000256" key="1">
    <source>
        <dbReference type="SAM" id="Phobius"/>
    </source>
</evidence>
<sequence length="225" mass="24011">MWYGVIPSGVSGNATGTYSIDGQPPVTFILNRPASSASAELSNQVFFETPLLSYDEHTVTVTYTAGGGIPLSLDRLVVREQVSVMSATFSASGFATATAWPSSSAAGYPASRGPYPNPMSGGAIAATVIGSVLGFALIVAALLFFWRRRRRAAAQMPPQGLVPPHVGDEKAVGKADTSSIFSRIREKIKKEKEELDYTKPPTETEQLPAYKVRNSGVEVEVVDRV</sequence>
<keyword evidence="1" id="KW-0472">Membrane</keyword>
<dbReference type="Gene3D" id="2.60.120.260">
    <property type="entry name" value="Galactose-binding domain-like"/>
    <property type="match status" value="1"/>
</dbReference>
<comment type="caution">
    <text evidence="2">The sequence shown here is derived from an EMBL/GenBank/DDBJ whole genome shotgun (WGS) entry which is preliminary data.</text>
</comment>
<reference evidence="2" key="1">
    <citation type="submission" date="2022-06" db="EMBL/GenBank/DDBJ databases">
        <title>Genome Sequence of Candolleomyces eurysporus.</title>
        <authorList>
            <person name="Buettner E."/>
        </authorList>
    </citation>
    <scope>NUCLEOTIDE SEQUENCE</scope>
    <source>
        <strain evidence="2">VTCC 930004</strain>
    </source>
</reference>
<accession>A0A9W8J948</accession>
<dbReference type="EMBL" id="JANBPK010000923">
    <property type="protein sequence ID" value="KAJ2928544.1"/>
    <property type="molecule type" value="Genomic_DNA"/>
</dbReference>
<organism evidence="2 3">
    <name type="scientific">Candolleomyces eurysporus</name>
    <dbReference type="NCBI Taxonomy" id="2828524"/>
    <lineage>
        <taxon>Eukaryota</taxon>
        <taxon>Fungi</taxon>
        <taxon>Dikarya</taxon>
        <taxon>Basidiomycota</taxon>
        <taxon>Agaricomycotina</taxon>
        <taxon>Agaricomycetes</taxon>
        <taxon>Agaricomycetidae</taxon>
        <taxon>Agaricales</taxon>
        <taxon>Agaricineae</taxon>
        <taxon>Psathyrellaceae</taxon>
        <taxon>Candolleomyces</taxon>
    </lineage>
</organism>
<name>A0A9W8J948_9AGAR</name>
<keyword evidence="1" id="KW-1133">Transmembrane helix</keyword>
<dbReference type="OrthoDB" id="3003746at2759"/>
<feature type="non-terminal residue" evidence="2">
    <location>
        <position position="225"/>
    </location>
</feature>
<evidence type="ECO:0000313" key="3">
    <source>
        <dbReference type="Proteomes" id="UP001140091"/>
    </source>
</evidence>
<dbReference type="AlphaFoldDB" id="A0A9W8J948"/>
<dbReference type="Proteomes" id="UP001140091">
    <property type="component" value="Unassembled WGS sequence"/>
</dbReference>
<proteinExistence type="predicted"/>
<protein>
    <submittedName>
        <fullName evidence="2">Uncharacterized protein</fullName>
    </submittedName>
</protein>
<feature type="transmembrane region" description="Helical" evidence="1">
    <location>
        <begin position="122"/>
        <end position="146"/>
    </location>
</feature>
<evidence type="ECO:0000313" key="2">
    <source>
        <dbReference type="EMBL" id="KAJ2928544.1"/>
    </source>
</evidence>
<gene>
    <name evidence="2" type="ORF">H1R20_g8561</name>
</gene>